<keyword evidence="4 7" id="KW-0862">Zinc</keyword>
<evidence type="ECO:0000256" key="8">
    <source>
        <dbReference type="RuleBase" id="RU003983"/>
    </source>
</evidence>
<feature type="binding site" evidence="7">
    <location>
        <position position="316"/>
    </location>
    <ligand>
        <name>Zn(2+)</name>
        <dbReference type="ChEBI" id="CHEBI:29105"/>
        <note>catalytic</note>
    </ligand>
</feature>
<feature type="transmembrane region" description="Helical" evidence="9">
    <location>
        <begin position="20"/>
        <end position="40"/>
    </location>
</feature>
<evidence type="ECO:0008006" key="14">
    <source>
        <dbReference type="Google" id="ProtNLM"/>
    </source>
</evidence>
<proteinExistence type="inferred from homology"/>
<dbReference type="Proteomes" id="UP000306317">
    <property type="component" value="Unassembled WGS sequence"/>
</dbReference>
<keyword evidence="5 8" id="KW-0482">Metalloprotease</keyword>
<feature type="binding site" evidence="7">
    <location>
        <position position="240"/>
    </location>
    <ligand>
        <name>Zn(2+)</name>
        <dbReference type="ChEBI" id="CHEBI:29105"/>
        <note>catalytic</note>
    </ligand>
</feature>
<dbReference type="EMBL" id="MWIO01000013">
    <property type="protein sequence ID" value="THD09004.1"/>
    <property type="molecule type" value="Genomic_DNA"/>
</dbReference>
<dbReference type="AlphaFoldDB" id="A0A4S3KLS7"/>
<dbReference type="Pfam" id="PF16491">
    <property type="entry name" value="Peptidase_M48_N"/>
    <property type="match status" value="1"/>
</dbReference>
<accession>A0A4S3KLS7</accession>
<name>A0A4S3KLS7_9GAMM</name>
<reference evidence="12 13" key="1">
    <citation type="submission" date="2017-02" db="EMBL/GenBank/DDBJ databases">
        <title>Whole genome sequencing of Rhodanobacter lindaniclasticus DSM 17932.</title>
        <authorList>
            <person name="Kumar S."/>
            <person name="Patil P."/>
            <person name="Patil P.B."/>
        </authorList>
    </citation>
    <scope>NUCLEOTIDE SEQUENCE [LARGE SCALE GENOMIC DNA]</scope>
    <source>
        <strain evidence="12 13">DSM 17932</strain>
    </source>
</reference>
<evidence type="ECO:0000256" key="4">
    <source>
        <dbReference type="ARBA" id="ARBA00022833"/>
    </source>
</evidence>
<dbReference type="Gene3D" id="3.30.2010.10">
    <property type="entry name" value="Metalloproteases ('zincins'), catalytic domain"/>
    <property type="match status" value="1"/>
</dbReference>
<dbReference type="InterPro" id="IPR001915">
    <property type="entry name" value="Peptidase_M48"/>
</dbReference>
<evidence type="ECO:0000313" key="12">
    <source>
        <dbReference type="EMBL" id="THD09004.1"/>
    </source>
</evidence>
<keyword evidence="2 7" id="KW-0479">Metal-binding</keyword>
<feature type="domain" description="CAAX prenyl protease 1 N-terminal" evidence="11">
    <location>
        <begin position="13"/>
        <end position="163"/>
    </location>
</feature>
<dbReference type="CDD" id="cd07343">
    <property type="entry name" value="M48A_Zmpste24p_like"/>
    <property type="match status" value="1"/>
</dbReference>
<comment type="caution">
    <text evidence="12">The sequence shown here is derived from an EMBL/GenBank/DDBJ whole genome shotgun (WGS) entry which is preliminary data.</text>
</comment>
<keyword evidence="13" id="KW-1185">Reference proteome</keyword>
<feature type="binding site" evidence="7">
    <location>
        <position position="236"/>
    </location>
    <ligand>
        <name>Zn(2+)</name>
        <dbReference type="ChEBI" id="CHEBI:29105"/>
        <note>catalytic</note>
    </ligand>
</feature>
<feature type="domain" description="Peptidase M48" evidence="10">
    <location>
        <begin position="169"/>
        <end position="369"/>
    </location>
</feature>
<comment type="similarity">
    <text evidence="8">Belongs to the peptidase M48 family.</text>
</comment>
<evidence type="ECO:0000256" key="9">
    <source>
        <dbReference type="SAM" id="Phobius"/>
    </source>
</evidence>
<dbReference type="PANTHER" id="PTHR10120">
    <property type="entry name" value="CAAX PRENYL PROTEASE 1"/>
    <property type="match status" value="1"/>
</dbReference>
<feature type="transmembrane region" description="Helical" evidence="9">
    <location>
        <begin position="108"/>
        <end position="127"/>
    </location>
</feature>
<keyword evidence="9" id="KW-0812">Transmembrane</keyword>
<organism evidence="12 13">
    <name type="scientific">Rhodanobacter lindaniclasticus</name>
    <dbReference type="NCBI Taxonomy" id="75310"/>
    <lineage>
        <taxon>Bacteria</taxon>
        <taxon>Pseudomonadati</taxon>
        <taxon>Pseudomonadota</taxon>
        <taxon>Gammaproteobacteria</taxon>
        <taxon>Lysobacterales</taxon>
        <taxon>Rhodanobacteraceae</taxon>
        <taxon>Rhodanobacter</taxon>
    </lineage>
</organism>
<evidence type="ECO:0000259" key="11">
    <source>
        <dbReference type="Pfam" id="PF16491"/>
    </source>
</evidence>
<gene>
    <name evidence="12" type="ORF">B1991_03435</name>
</gene>
<feature type="active site" description="Proton donor" evidence="6">
    <location>
        <position position="320"/>
    </location>
</feature>
<comment type="cofactor">
    <cofactor evidence="7 8">
        <name>Zn(2+)</name>
        <dbReference type="ChEBI" id="CHEBI:29105"/>
    </cofactor>
    <text evidence="7 8">Binds 1 zinc ion per subunit.</text>
</comment>
<evidence type="ECO:0000313" key="13">
    <source>
        <dbReference type="Proteomes" id="UP000306317"/>
    </source>
</evidence>
<evidence type="ECO:0000256" key="6">
    <source>
        <dbReference type="PIRSR" id="PIRSR627057-1"/>
    </source>
</evidence>
<dbReference type="InterPro" id="IPR032456">
    <property type="entry name" value="Peptidase_M48_N"/>
</dbReference>
<feature type="transmembrane region" description="Helical" evidence="9">
    <location>
        <begin position="61"/>
        <end position="82"/>
    </location>
</feature>
<evidence type="ECO:0000256" key="2">
    <source>
        <dbReference type="ARBA" id="ARBA00022723"/>
    </source>
</evidence>
<keyword evidence="3 8" id="KW-0378">Hydrolase</keyword>
<evidence type="ECO:0000256" key="3">
    <source>
        <dbReference type="ARBA" id="ARBA00022801"/>
    </source>
</evidence>
<protein>
    <recommendedName>
        <fullName evidence="14">Peptidase M48</fullName>
    </recommendedName>
</protein>
<sequence length="394" mass="44577">MDELTPAQRASSDAYFEGGYWLTGWDLLVALGVAWLLLGTRLSARMRNFAERLTRWRWLQTAIYAVQYIVLTTVLTLPWALYEGYFREHQYGLSNLSLGGWLGEQAKGLAVGLIFGTLALVLIYAVIRRATRTWWVWGAGVAIVFVMFMATIAPVYISPLFNTYKSLPESPLKEQVLSMARANGIPASDVYWFDASRQSKRISANVSGMFGTTRISLNDNLLKRSTPEEVKAVLGHEMGHYVLNHIYKGIVFFGIIIVLGFAFVRWGFGWAQRRWGERWQLRDVGDVAGLPLLAALFAIFMFFMTPVNNTITRSMEAEADAFGLNAARQPDGFAQAAVQLSEYRKMHPGPVEEFLFFDHPSGWQRIHRAMVWKAEHLDDPLVRRQGADIPQAAR</sequence>
<feature type="active site" evidence="6">
    <location>
        <position position="237"/>
    </location>
</feature>
<keyword evidence="9" id="KW-1133">Transmembrane helix</keyword>
<dbReference type="Pfam" id="PF01435">
    <property type="entry name" value="Peptidase_M48"/>
    <property type="match status" value="1"/>
</dbReference>
<dbReference type="InterPro" id="IPR027057">
    <property type="entry name" value="CAXX_Prtase_1"/>
</dbReference>
<dbReference type="GO" id="GO:0004222">
    <property type="term" value="F:metalloendopeptidase activity"/>
    <property type="evidence" value="ECO:0007669"/>
    <property type="project" value="InterPro"/>
</dbReference>
<feature type="transmembrane region" description="Helical" evidence="9">
    <location>
        <begin position="134"/>
        <end position="157"/>
    </location>
</feature>
<evidence type="ECO:0000256" key="7">
    <source>
        <dbReference type="PIRSR" id="PIRSR627057-2"/>
    </source>
</evidence>
<evidence type="ECO:0000256" key="5">
    <source>
        <dbReference type="ARBA" id="ARBA00023049"/>
    </source>
</evidence>
<feature type="transmembrane region" description="Helical" evidence="9">
    <location>
        <begin position="287"/>
        <end position="305"/>
    </location>
</feature>
<feature type="transmembrane region" description="Helical" evidence="9">
    <location>
        <begin position="246"/>
        <end position="266"/>
    </location>
</feature>
<keyword evidence="1 8" id="KW-0645">Protease</keyword>
<dbReference type="GO" id="GO:0071586">
    <property type="term" value="P:CAAX-box protein processing"/>
    <property type="evidence" value="ECO:0007669"/>
    <property type="project" value="InterPro"/>
</dbReference>
<dbReference type="GO" id="GO:0046872">
    <property type="term" value="F:metal ion binding"/>
    <property type="evidence" value="ECO:0007669"/>
    <property type="project" value="UniProtKB-KW"/>
</dbReference>
<keyword evidence="9" id="KW-0472">Membrane</keyword>
<evidence type="ECO:0000256" key="1">
    <source>
        <dbReference type="ARBA" id="ARBA00022670"/>
    </source>
</evidence>
<evidence type="ECO:0000259" key="10">
    <source>
        <dbReference type="Pfam" id="PF01435"/>
    </source>
</evidence>